<organism evidence="4 5">
    <name type="scientific">Mucilaginibacter gynuensis</name>
    <dbReference type="NCBI Taxonomy" id="1302236"/>
    <lineage>
        <taxon>Bacteria</taxon>
        <taxon>Pseudomonadati</taxon>
        <taxon>Bacteroidota</taxon>
        <taxon>Sphingobacteriia</taxon>
        <taxon>Sphingobacteriales</taxon>
        <taxon>Sphingobacteriaceae</taxon>
        <taxon>Mucilaginibacter</taxon>
    </lineage>
</organism>
<dbReference type="RefSeq" id="WP_345212546.1">
    <property type="nucleotide sequence ID" value="NZ_BAABFT010000010.1"/>
</dbReference>
<dbReference type="Pfam" id="PF07715">
    <property type="entry name" value="Plug"/>
    <property type="match status" value="1"/>
</dbReference>
<dbReference type="Proteomes" id="UP001500582">
    <property type="component" value="Unassembled WGS sequence"/>
</dbReference>
<proteinExistence type="inferred from homology"/>
<keyword evidence="1" id="KW-0472">Membrane</keyword>
<keyword evidence="1" id="KW-0998">Cell outer membrane</keyword>
<feature type="chain" id="PRO_5047005386" evidence="2">
    <location>
        <begin position="26"/>
        <end position="904"/>
    </location>
</feature>
<keyword evidence="1" id="KW-0813">Transport</keyword>
<protein>
    <submittedName>
        <fullName evidence="4">TonB-dependent receptor plug domain-containing protein</fullName>
    </submittedName>
</protein>
<dbReference type="PROSITE" id="PS52016">
    <property type="entry name" value="TONB_DEPENDENT_REC_3"/>
    <property type="match status" value="1"/>
</dbReference>
<comment type="caution">
    <text evidence="4">The sequence shown here is derived from an EMBL/GenBank/DDBJ whole genome shotgun (WGS) entry which is preliminary data.</text>
</comment>
<sequence length="904" mass="99503">MSYRKILALLCTVLCAVITISFSVADDDPIQKIAAQLEKWLSNNPPEKVYLHLDKPYYASGDTIWFKSYVTIGSTHQLSGLSGILNVDLINDKDVVEQSVKLPLISGLAWGDFALADTIKEGSYRVRAYTNYMRNAGEDYFFDRTINVVNAISNKVFTKTDYTYTSVNGIQKVNAIINYSNIEGVPYAAKEVSYQVEYDGKRVDRGKGVTDDKGNLSLSFDNKLPFLSGQGKIVTQVSIDKKEKISKTVIVKAASAKVDVQFFPEGGNLVNSLASVVAFKATGADGLGKDIKGVIKDEQNAVVANFASAHLGMGQFNLTPQAGHTYKAYVTYADGSEATVDLPKALAQGYVINIDTHDANRLIVRVENNLPGDPGVISLVGQSDGKLYYAAKGRSGEKSFVTTIPKSRFPSGTIQFTLFSATGEPLNERLVFIQNKYSLRLDVTADKQVYKTREHVKLNLSSKDEEDKPLQGIFSVAVIDETSVPMEEESEHTIFSDILLTSNIKGYVEKPNYYFTNENDKTRADLDVLMLTQGFRRFEWKQVLAGNTPPGGYQPEKTLELSGTATFKGKPVVKGPVTIFNTAGNLFTRDTVTDANGHFKFTNLLFKDSAKLVVQVRTADGKTGVKIELDNTKLQAVTKNKNAPDVNINLNEGMNGFLHNNKSWYDWQVKNGIGNRTILLKEVNIRQKKESPVKNSSNLNGSGNADQILTAKDLSLGCTQLDICLQGRLTGVIFKQGLPYSTRGPNSPMSIIIDGSPVEGDALSSISVPDVETIEVLRTVATTAIYGSRGAGGVIIITTKRGDGGRYDPSRWDAPGLIPYSPKGYYLAREFYSPKYDEESLSRNQQLLDLRTTIYWNPNIITDENGNAVFDFYNADGKGTYKVIVEGIDNDGVIGRKVFRYKVQ</sequence>
<evidence type="ECO:0000256" key="1">
    <source>
        <dbReference type="PROSITE-ProRule" id="PRU01360"/>
    </source>
</evidence>
<keyword evidence="5" id="KW-1185">Reference proteome</keyword>
<keyword evidence="4" id="KW-0675">Receptor</keyword>
<evidence type="ECO:0000256" key="2">
    <source>
        <dbReference type="SAM" id="SignalP"/>
    </source>
</evidence>
<gene>
    <name evidence="4" type="ORF">GCM10023149_36080</name>
</gene>
<keyword evidence="1" id="KW-0812">Transmembrane</keyword>
<comment type="similarity">
    <text evidence="1">Belongs to the TonB-dependent receptor family.</text>
</comment>
<evidence type="ECO:0000313" key="5">
    <source>
        <dbReference type="Proteomes" id="UP001500582"/>
    </source>
</evidence>
<comment type="subcellular location">
    <subcellularLocation>
        <location evidence="1">Cell outer membrane</location>
        <topology evidence="1">Multi-pass membrane protein</topology>
    </subcellularLocation>
</comment>
<dbReference type="SUPFAM" id="SSF56935">
    <property type="entry name" value="Porins"/>
    <property type="match status" value="1"/>
</dbReference>
<keyword evidence="1" id="KW-1134">Transmembrane beta strand</keyword>
<dbReference type="InterPro" id="IPR012910">
    <property type="entry name" value="Plug_dom"/>
</dbReference>
<accession>A0ABP8GW09</accession>
<dbReference type="Gene3D" id="2.170.130.10">
    <property type="entry name" value="TonB-dependent receptor, plug domain"/>
    <property type="match status" value="1"/>
</dbReference>
<dbReference type="InterPro" id="IPR039426">
    <property type="entry name" value="TonB-dep_rcpt-like"/>
</dbReference>
<evidence type="ECO:0000313" key="4">
    <source>
        <dbReference type="EMBL" id="GAA4330698.1"/>
    </source>
</evidence>
<feature type="signal peptide" evidence="2">
    <location>
        <begin position="1"/>
        <end position="25"/>
    </location>
</feature>
<dbReference type="EMBL" id="BAABFT010000010">
    <property type="protein sequence ID" value="GAA4330698.1"/>
    <property type="molecule type" value="Genomic_DNA"/>
</dbReference>
<feature type="domain" description="TonB-dependent receptor plug" evidence="3">
    <location>
        <begin position="735"/>
        <end position="794"/>
    </location>
</feature>
<reference evidence="5" key="1">
    <citation type="journal article" date="2019" name="Int. J. Syst. Evol. Microbiol.">
        <title>The Global Catalogue of Microorganisms (GCM) 10K type strain sequencing project: providing services to taxonomists for standard genome sequencing and annotation.</title>
        <authorList>
            <consortium name="The Broad Institute Genomics Platform"/>
            <consortium name="The Broad Institute Genome Sequencing Center for Infectious Disease"/>
            <person name="Wu L."/>
            <person name="Ma J."/>
        </authorList>
    </citation>
    <scope>NUCLEOTIDE SEQUENCE [LARGE SCALE GENOMIC DNA]</scope>
    <source>
        <strain evidence="5">JCM 17705</strain>
    </source>
</reference>
<evidence type="ECO:0000259" key="3">
    <source>
        <dbReference type="Pfam" id="PF07715"/>
    </source>
</evidence>
<keyword evidence="2" id="KW-0732">Signal</keyword>
<dbReference type="Gene3D" id="2.60.40.1930">
    <property type="match status" value="1"/>
</dbReference>
<dbReference type="InterPro" id="IPR037066">
    <property type="entry name" value="Plug_dom_sf"/>
</dbReference>
<dbReference type="SUPFAM" id="SSF117074">
    <property type="entry name" value="Hypothetical protein PA1324"/>
    <property type="match status" value="1"/>
</dbReference>
<name>A0ABP8GW09_9SPHI</name>